<proteinExistence type="predicted"/>
<organism evidence="1 2">
    <name type="scientific">Pandoraea cepalis</name>
    <dbReference type="NCBI Taxonomy" id="2508294"/>
    <lineage>
        <taxon>Bacteria</taxon>
        <taxon>Pseudomonadati</taxon>
        <taxon>Pseudomonadota</taxon>
        <taxon>Betaproteobacteria</taxon>
        <taxon>Burkholderiales</taxon>
        <taxon>Burkholderiaceae</taxon>
        <taxon>Pandoraea</taxon>
    </lineage>
</organism>
<protein>
    <submittedName>
        <fullName evidence="1">Uncharacterized protein</fullName>
    </submittedName>
</protein>
<sequence length="122" mass="13334">MNARERLAAVADWLGYNDEQLSFGLRNAFDALRLYDYSQAHPELPEMADEWEESDLIAALGYSPYEFDQSEAILSHEADTSGAGKAAEAIRAARKLLDSVAFVAKDGDTAPVIEALDEVIPA</sequence>
<evidence type="ECO:0000313" key="1">
    <source>
        <dbReference type="EMBL" id="VVE18347.1"/>
    </source>
</evidence>
<evidence type="ECO:0000313" key="2">
    <source>
        <dbReference type="Proteomes" id="UP000396788"/>
    </source>
</evidence>
<reference evidence="1 2" key="1">
    <citation type="submission" date="2019-08" db="EMBL/GenBank/DDBJ databases">
        <authorList>
            <person name="Peeters C."/>
        </authorList>
    </citation>
    <scope>NUCLEOTIDE SEQUENCE [LARGE SCALE GENOMIC DNA]</scope>
    <source>
        <strain evidence="1 2">LMG 31107</strain>
    </source>
</reference>
<name>A0A5E4W0E1_9BURK</name>
<dbReference type="Proteomes" id="UP000396788">
    <property type="component" value="Unassembled WGS sequence"/>
</dbReference>
<gene>
    <name evidence="1" type="ORF">PCE31107_03015</name>
</gene>
<dbReference type="AlphaFoldDB" id="A0A5E4W0E1"/>
<dbReference type="EMBL" id="CABPRY010000006">
    <property type="protein sequence ID" value="VVE18347.1"/>
    <property type="molecule type" value="Genomic_DNA"/>
</dbReference>
<dbReference type="RefSeq" id="WP_150609478.1">
    <property type="nucleotide sequence ID" value="NZ_CABPRY010000006.1"/>
</dbReference>
<accession>A0A5E4W0E1</accession>